<comment type="subcellular location">
    <subcellularLocation>
        <location evidence="1 7">Plastid</location>
        <location evidence="1 7">Chloroplast membrane</location>
        <topology evidence="1 7">Multi-pass membrane protein</topology>
    </subcellularLocation>
</comment>
<evidence type="ECO:0000256" key="6">
    <source>
        <dbReference type="ARBA" id="ARBA00023136"/>
    </source>
</evidence>
<evidence type="ECO:0000256" key="4">
    <source>
        <dbReference type="ARBA" id="ARBA00022692"/>
    </source>
</evidence>
<protein>
    <recommendedName>
        <fullName evidence="3 7">Tic20 family protein Ycf60</fullName>
    </recommendedName>
</protein>
<feature type="transmembrane region" description="Helical" evidence="7">
    <location>
        <begin position="141"/>
        <end position="161"/>
    </location>
</feature>
<keyword evidence="7" id="KW-0934">Plastid</keyword>
<dbReference type="PANTHER" id="PTHR33510">
    <property type="entry name" value="PROTEIN TIC 20-II, CHLOROPLASTIC"/>
    <property type="match status" value="1"/>
</dbReference>
<evidence type="ECO:0000256" key="3">
    <source>
        <dbReference type="ARBA" id="ARBA00017412"/>
    </source>
</evidence>
<dbReference type="AlphaFoldDB" id="A0A7J7IDD5"/>
<dbReference type="PANTHER" id="PTHR33510:SF5">
    <property type="entry name" value="PROTEIN TIC 20-II, CHLOROPLASTIC"/>
    <property type="match status" value="1"/>
</dbReference>
<comment type="caution">
    <text evidence="8">The sequence shown here is derived from an EMBL/GenBank/DDBJ whole genome shotgun (WGS) entry which is preliminary data.</text>
</comment>
<sequence>MFTLSMHRFVGWRPSSLVAVSSLQPSLNCWAGSSFLTRQTGGCLTLTRRAYWSAIRPRVERGHGVRVRLRFGGHHEHPADRFERKRRRPTQPPVPWADRIFSILPYLVPLLDSLVYGRYVFERLPIFSLVVLRPLWPLLGIYRGIPFLPLVIFVLLLVLVVRNPRASFFVRFNTMQALTLDIVLILPQLFQGLGTALPISSAAIQGLEAAVFYGILGCILYVVQSCGRGLVPDRIPLISEAAYAQTTPGP</sequence>
<comment type="caution">
    <text evidence="7">Lacks conserved residue(s) required for the propagation of feature annotation.</text>
</comment>
<name>A0A7J7IDD5_9RHOD</name>
<organism evidence="8 9">
    <name type="scientific">Cyanidiococcus yangmingshanensis</name>
    <dbReference type="NCBI Taxonomy" id="2690220"/>
    <lineage>
        <taxon>Eukaryota</taxon>
        <taxon>Rhodophyta</taxon>
        <taxon>Bangiophyceae</taxon>
        <taxon>Cyanidiales</taxon>
        <taxon>Cyanidiaceae</taxon>
        <taxon>Cyanidiococcus</taxon>
    </lineage>
</organism>
<evidence type="ECO:0000313" key="9">
    <source>
        <dbReference type="Proteomes" id="UP000530660"/>
    </source>
</evidence>
<evidence type="ECO:0000256" key="2">
    <source>
        <dbReference type="ARBA" id="ARBA00009596"/>
    </source>
</evidence>
<keyword evidence="7" id="KW-0150">Chloroplast</keyword>
<feature type="transmembrane region" description="Helical" evidence="7">
    <location>
        <begin position="202"/>
        <end position="223"/>
    </location>
</feature>
<dbReference type="GO" id="GO:0031969">
    <property type="term" value="C:chloroplast membrane"/>
    <property type="evidence" value="ECO:0007669"/>
    <property type="project" value="UniProtKB-SubCell"/>
</dbReference>
<dbReference type="Proteomes" id="UP000530660">
    <property type="component" value="Unassembled WGS sequence"/>
</dbReference>
<dbReference type="EMBL" id="VWRR01000016">
    <property type="protein sequence ID" value="KAF6001113.1"/>
    <property type="molecule type" value="Genomic_DNA"/>
</dbReference>
<evidence type="ECO:0000256" key="5">
    <source>
        <dbReference type="ARBA" id="ARBA00022989"/>
    </source>
</evidence>
<reference evidence="8 9" key="1">
    <citation type="journal article" date="2020" name="J. Phycol.">
        <title>Comparative genome analysis reveals Cyanidiococcus gen. nov., a new extremophilic red algal genus sister to Cyanidioschyzon (Cyanidioschyzonaceae, Rhodophyta).</title>
        <authorList>
            <person name="Liu S.-L."/>
            <person name="Chiang Y.-R."/>
            <person name="Yoon H.S."/>
            <person name="Fu H.-Y."/>
        </authorList>
    </citation>
    <scope>NUCLEOTIDE SEQUENCE [LARGE SCALE GENOMIC DNA]</scope>
    <source>
        <strain evidence="8 9">THAL066</strain>
    </source>
</reference>
<proteinExistence type="inferred from homology"/>
<keyword evidence="6 7" id="KW-0472">Membrane</keyword>
<dbReference type="Pfam" id="PF16166">
    <property type="entry name" value="TIC20"/>
    <property type="match status" value="1"/>
</dbReference>
<comment type="similarity">
    <text evidence="2 7">Belongs to the Tic20 family.</text>
</comment>
<evidence type="ECO:0000256" key="7">
    <source>
        <dbReference type="RuleBase" id="RU367003"/>
    </source>
</evidence>
<dbReference type="InterPro" id="IPR005691">
    <property type="entry name" value="Tic20"/>
</dbReference>
<keyword evidence="4 7" id="KW-0812">Transmembrane</keyword>
<accession>A0A7J7IDD5</accession>
<keyword evidence="9" id="KW-1185">Reference proteome</keyword>
<gene>
    <name evidence="8" type="ORF">F1559_003091</name>
</gene>
<evidence type="ECO:0000313" key="8">
    <source>
        <dbReference type="EMBL" id="KAF6001113.1"/>
    </source>
</evidence>
<keyword evidence="5 7" id="KW-1133">Transmembrane helix</keyword>
<dbReference type="OrthoDB" id="414558at2759"/>
<evidence type="ECO:0000256" key="1">
    <source>
        <dbReference type="ARBA" id="ARBA00004508"/>
    </source>
</evidence>